<evidence type="ECO:0000256" key="4">
    <source>
        <dbReference type="ARBA" id="ARBA00022723"/>
    </source>
</evidence>
<dbReference type="Proteomes" id="UP000034320">
    <property type="component" value="Unassembled WGS sequence"/>
</dbReference>
<keyword evidence="4" id="KW-0479">Metal-binding</keyword>
<dbReference type="GO" id="GO:0046872">
    <property type="term" value="F:metal ion binding"/>
    <property type="evidence" value="ECO:0007669"/>
    <property type="project" value="UniProtKB-KW"/>
</dbReference>
<dbReference type="Gene3D" id="3.40.50.1010">
    <property type="entry name" value="5'-nuclease"/>
    <property type="match status" value="1"/>
</dbReference>
<dbReference type="InterPro" id="IPR029060">
    <property type="entry name" value="PIN-like_dom_sf"/>
</dbReference>
<dbReference type="InterPro" id="IPR002716">
    <property type="entry name" value="PIN_dom"/>
</dbReference>
<dbReference type="CDD" id="cd18741">
    <property type="entry name" value="PIN_VapC4-5_FitB-like"/>
    <property type="match status" value="1"/>
</dbReference>
<dbReference type="AlphaFoldDB" id="A0A0G0ZCR4"/>
<dbReference type="Pfam" id="PF01850">
    <property type="entry name" value="PIN"/>
    <property type="match status" value="1"/>
</dbReference>
<keyword evidence="6" id="KW-0460">Magnesium</keyword>
<dbReference type="SUPFAM" id="SSF88723">
    <property type="entry name" value="PIN domain-like"/>
    <property type="match status" value="1"/>
</dbReference>
<dbReference type="PANTHER" id="PTHR33653">
    <property type="entry name" value="RIBONUCLEASE VAPC2"/>
    <property type="match status" value="1"/>
</dbReference>
<reference evidence="9 10" key="1">
    <citation type="journal article" date="2015" name="Nature">
        <title>rRNA introns, odd ribosomes, and small enigmatic genomes across a large radiation of phyla.</title>
        <authorList>
            <person name="Brown C.T."/>
            <person name="Hug L.A."/>
            <person name="Thomas B.C."/>
            <person name="Sharon I."/>
            <person name="Castelle C.J."/>
            <person name="Singh A."/>
            <person name="Wilkins M.J."/>
            <person name="Williams K.H."/>
            <person name="Banfield J.F."/>
        </authorList>
    </citation>
    <scope>NUCLEOTIDE SEQUENCE [LARGE SCALE GENOMIC DNA]</scope>
</reference>
<evidence type="ECO:0000256" key="2">
    <source>
        <dbReference type="ARBA" id="ARBA00022649"/>
    </source>
</evidence>
<evidence type="ECO:0000256" key="5">
    <source>
        <dbReference type="ARBA" id="ARBA00022801"/>
    </source>
</evidence>
<protein>
    <recommendedName>
        <fullName evidence="8">PIN domain-containing protein</fullName>
    </recommendedName>
</protein>
<dbReference type="InterPro" id="IPR050556">
    <property type="entry name" value="Type_II_TA_system_RNase"/>
</dbReference>
<evidence type="ECO:0000256" key="3">
    <source>
        <dbReference type="ARBA" id="ARBA00022722"/>
    </source>
</evidence>
<accession>A0A0G0ZCR4</accession>
<evidence type="ECO:0000259" key="8">
    <source>
        <dbReference type="Pfam" id="PF01850"/>
    </source>
</evidence>
<keyword evidence="2" id="KW-1277">Toxin-antitoxin system</keyword>
<keyword evidence="5" id="KW-0378">Hydrolase</keyword>
<dbReference type="GO" id="GO:0016787">
    <property type="term" value="F:hydrolase activity"/>
    <property type="evidence" value="ECO:0007669"/>
    <property type="project" value="UniProtKB-KW"/>
</dbReference>
<gene>
    <name evidence="9" type="ORF">UV09_C0016G0010</name>
</gene>
<keyword evidence="3" id="KW-0540">Nuclease</keyword>
<comment type="caution">
    <text evidence="9">The sequence shown here is derived from an EMBL/GenBank/DDBJ whole genome shotgun (WGS) entry which is preliminary data.</text>
</comment>
<sequence length="130" mass="14723">MSNLLLDTSIIIDFLRRFDKENSYLYKLAEEALSVSIITHAELYAGKSVWEKKEARMELETLFSGLNILSLNIEISKMAGQIKAKNDNLSLLDCIIAATAIYFKFDLVTLNLKDFDGIANLKLFKEKIVA</sequence>
<proteinExistence type="inferred from homology"/>
<comment type="similarity">
    <text evidence="7">Belongs to the PINc/VapC protein family.</text>
</comment>
<name>A0A0G0ZCR4_9BACT</name>
<feature type="domain" description="PIN" evidence="8">
    <location>
        <begin position="5"/>
        <end position="116"/>
    </location>
</feature>
<evidence type="ECO:0000313" key="9">
    <source>
        <dbReference type="EMBL" id="KKS46520.1"/>
    </source>
</evidence>
<dbReference type="PANTHER" id="PTHR33653:SF1">
    <property type="entry name" value="RIBONUCLEASE VAPC2"/>
    <property type="match status" value="1"/>
</dbReference>
<evidence type="ECO:0000256" key="7">
    <source>
        <dbReference type="ARBA" id="ARBA00038093"/>
    </source>
</evidence>
<dbReference type="EMBL" id="LCDD01000016">
    <property type="protein sequence ID" value="KKS46520.1"/>
    <property type="molecule type" value="Genomic_DNA"/>
</dbReference>
<dbReference type="GO" id="GO:0004518">
    <property type="term" value="F:nuclease activity"/>
    <property type="evidence" value="ECO:0007669"/>
    <property type="project" value="UniProtKB-KW"/>
</dbReference>
<comment type="cofactor">
    <cofactor evidence="1">
        <name>Mg(2+)</name>
        <dbReference type="ChEBI" id="CHEBI:18420"/>
    </cofactor>
</comment>
<organism evidence="9 10">
    <name type="scientific">Candidatus Gottesmanbacteria bacterium GW2011_GWA2_42_18</name>
    <dbReference type="NCBI Taxonomy" id="1618442"/>
    <lineage>
        <taxon>Bacteria</taxon>
        <taxon>Candidatus Gottesmaniibacteriota</taxon>
    </lineage>
</organism>
<evidence type="ECO:0000256" key="1">
    <source>
        <dbReference type="ARBA" id="ARBA00001946"/>
    </source>
</evidence>
<evidence type="ECO:0000313" key="10">
    <source>
        <dbReference type="Proteomes" id="UP000034320"/>
    </source>
</evidence>
<evidence type="ECO:0000256" key="6">
    <source>
        <dbReference type="ARBA" id="ARBA00022842"/>
    </source>
</evidence>